<evidence type="ECO:0000313" key="4">
    <source>
        <dbReference type="WBParaSite" id="SSLN_0001987301-mRNA-1"/>
    </source>
</evidence>
<dbReference type="InterPro" id="IPR000195">
    <property type="entry name" value="Rab-GAP-TBC_dom"/>
</dbReference>
<accession>A0A183TRQ1</accession>
<dbReference type="Proteomes" id="UP000275846">
    <property type="component" value="Unassembled WGS sequence"/>
</dbReference>
<protein>
    <submittedName>
        <fullName evidence="4">Rab-GAP TBC domain-containing protein</fullName>
    </submittedName>
</protein>
<dbReference type="OrthoDB" id="17687at2759"/>
<dbReference type="Gene3D" id="1.10.8.270">
    <property type="entry name" value="putative rabgap domain of human tbc1 domain family member 14 like domains"/>
    <property type="match status" value="1"/>
</dbReference>
<dbReference type="GO" id="GO:0005096">
    <property type="term" value="F:GTPase activator activity"/>
    <property type="evidence" value="ECO:0007669"/>
    <property type="project" value="TreeGrafter"/>
</dbReference>
<dbReference type="Gene3D" id="1.10.10.750">
    <property type="entry name" value="Ypt/Rab-GAP domain of gyp1p, domain 1"/>
    <property type="match status" value="1"/>
</dbReference>
<dbReference type="PANTHER" id="PTHR47219:SF6">
    <property type="entry name" value="RAB GTPASE-ACTIVATING PROTEIN 1"/>
    <property type="match status" value="1"/>
</dbReference>
<evidence type="ECO:0000313" key="2">
    <source>
        <dbReference type="EMBL" id="VDM05535.1"/>
    </source>
</evidence>
<dbReference type="EMBL" id="UYSU01046430">
    <property type="protein sequence ID" value="VDM05535.1"/>
    <property type="molecule type" value="Genomic_DNA"/>
</dbReference>
<evidence type="ECO:0000259" key="1">
    <source>
        <dbReference type="PROSITE" id="PS50086"/>
    </source>
</evidence>
<dbReference type="InterPro" id="IPR035969">
    <property type="entry name" value="Rab-GAP_TBC_sf"/>
</dbReference>
<dbReference type="GO" id="GO:0031267">
    <property type="term" value="F:small GTPase binding"/>
    <property type="evidence" value="ECO:0007669"/>
    <property type="project" value="TreeGrafter"/>
</dbReference>
<dbReference type="InterPro" id="IPR050302">
    <property type="entry name" value="Rab_GAP_TBC_domain"/>
</dbReference>
<feature type="domain" description="Rab-GAP TBC" evidence="1">
    <location>
        <begin position="130"/>
        <end position="413"/>
    </location>
</feature>
<dbReference type="WBParaSite" id="SSLN_0001987301-mRNA-1">
    <property type="protein sequence ID" value="SSLN_0001987301-mRNA-1"/>
    <property type="gene ID" value="SSLN_0001987301"/>
</dbReference>
<proteinExistence type="predicted"/>
<dbReference type="AlphaFoldDB" id="A0A183TRQ1"/>
<sequence length="413" mass="47528">MMISCFRLVGIQSVRSQFYPSYDLWTLQGEFAPANVSSACFSFCYPPSCTSEYSHNSFHLHPYLFCLVCPPPETNYSGRFVYQHPLLNKDGTTDEYEDEKLKSWEEYFSMYGSGRTMYTVAQLETLVMRGLPHSRRGELWMLFSGAEDEMKANVGYYQKLVQQTSGRSNSIVSEIERDLHRSLPEHPAYHTLEGLGSLRRVLTAYAYRNPNVGTWSICILFLASPLPVKEYGAVSSYLNLSKISNQALCCIFVSLSFILLDFYCSQFIEEKHEHLQLRFYEGLCWVPYCHLYTLSFVFGEHNMEFEKVCCSNNPSALSPCLLTACLYFAHVPRSLAICTVSRHEVLGPNLQLLVSAPWLYCSALWSILHENITILNLVDEWGKRRHDRKLSVQVICSSDLLMSYHRLQCFLRC</sequence>
<organism evidence="4">
    <name type="scientific">Schistocephalus solidus</name>
    <name type="common">Tapeworm</name>
    <dbReference type="NCBI Taxonomy" id="70667"/>
    <lineage>
        <taxon>Eukaryota</taxon>
        <taxon>Metazoa</taxon>
        <taxon>Spiralia</taxon>
        <taxon>Lophotrochozoa</taxon>
        <taxon>Platyhelminthes</taxon>
        <taxon>Cestoda</taxon>
        <taxon>Eucestoda</taxon>
        <taxon>Diphyllobothriidea</taxon>
        <taxon>Diphyllobothriidae</taxon>
        <taxon>Schistocephalus</taxon>
    </lineage>
</organism>
<reference evidence="4" key="1">
    <citation type="submission" date="2016-06" db="UniProtKB">
        <authorList>
            <consortium name="WormBaseParasite"/>
        </authorList>
    </citation>
    <scope>IDENTIFICATION</scope>
</reference>
<gene>
    <name evidence="2" type="ORF">SSLN_LOCUS19149</name>
</gene>
<name>A0A183TRQ1_SCHSO</name>
<dbReference type="SUPFAM" id="SSF47923">
    <property type="entry name" value="Ypt/Rab-GAP domain of gyp1p"/>
    <property type="match status" value="1"/>
</dbReference>
<reference evidence="2 3" key="2">
    <citation type="submission" date="2018-11" db="EMBL/GenBank/DDBJ databases">
        <authorList>
            <consortium name="Pathogen Informatics"/>
        </authorList>
    </citation>
    <scope>NUCLEOTIDE SEQUENCE [LARGE SCALE GENOMIC DNA]</scope>
    <source>
        <strain evidence="2 3">NST_G2</strain>
    </source>
</reference>
<dbReference type="SMART" id="SM00164">
    <property type="entry name" value="TBC"/>
    <property type="match status" value="1"/>
</dbReference>
<dbReference type="STRING" id="70667.A0A183TRQ1"/>
<dbReference type="Pfam" id="PF00566">
    <property type="entry name" value="RabGAP-TBC"/>
    <property type="match status" value="1"/>
</dbReference>
<evidence type="ECO:0000313" key="3">
    <source>
        <dbReference type="Proteomes" id="UP000275846"/>
    </source>
</evidence>
<keyword evidence="3" id="KW-1185">Reference proteome</keyword>
<dbReference type="PANTHER" id="PTHR47219">
    <property type="entry name" value="RAB GTPASE-ACTIVATING PROTEIN 1-LIKE"/>
    <property type="match status" value="1"/>
</dbReference>
<dbReference type="PROSITE" id="PS50086">
    <property type="entry name" value="TBC_RABGAP"/>
    <property type="match status" value="1"/>
</dbReference>